<accession>A0A976QV12</accession>
<feature type="region of interest" description="Disordered" evidence="1">
    <location>
        <begin position="56"/>
        <end position="89"/>
    </location>
</feature>
<dbReference type="EMBL" id="MZ911846">
    <property type="protein sequence ID" value="UML14527.1"/>
    <property type="molecule type" value="Genomic_DNA"/>
</dbReference>
<name>A0A976QV12_9VIRU</name>
<evidence type="ECO:0000313" key="2">
    <source>
        <dbReference type="EMBL" id="UML14527.1"/>
    </source>
</evidence>
<reference evidence="2" key="1">
    <citation type="journal article" date="2022" name="Arch. Virol.">
        <title>Complete genome sequence of a distinct rosadnavirus isolated from Viola plants in China.</title>
        <authorList>
            <person name="Yang C."/>
            <person name="Zhang S."/>
            <person name="Sun J."/>
            <person name="Wang J."/>
            <person name="Zhang S."/>
            <person name="Cao M."/>
        </authorList>
    </citation>
    <scope>NUCLEOTIDE SEQUENCE</scope>
    <source>
        <strain evidence="2">JC-Cau-A</strain>
    </source>
</reference>
<evidence type="ECO:0000256" key="1">
    <source>
        <dbReference type="SAM" id="MobiDB-lite"/>
    </source>
</evidence>
<proteinExistence type="predicted"/>
<organism evidence="2">
    <name type="scientific">Viola yellow mottle virus</name>
    <dbReference type="NCBI Taxonomy" id="2922803"/>
    <lineage>
        <taxon>Viruses</taxon>
        <taxon>Riboviria</taxon>
        <taxon>Pararnavirae</taxon>
        <taxon>Artverviricota</taxon>
        <taxon>Revtraviricetes</taxon>
        <taxon>Ortervirales</taxon>
        <taxon>Caulimoviridae</taxon>
        <taxon>Rosadnavirus</taxon>
        <taxon>Rosadnavirus maculaviolae</taxon>
    </lineage>
</organism>
<protein>
    <submittedName>
        <fullName evidence="2">Uncharacterized protein</fullName>
    </submittedName>
</protein>
<sequence length="413" mass="47780">MASSSNDSQIELLKIQREVLQMELEKMKLSAALTKSNEPTPAEAAKIKTLGTYSKVAAASTSQPPISPADTLRPQQPKEKKLKGKRPETQKVFPKKMKTSSKGVKIWKVSEGVQLTKEQSNRLTFELNNGVPASKLRAYELEYHRENQLNQREKEKYSLGLNLERTDLEAPVKMEFFEERCPEFFVKKNRWINIRQALDDGNLNLCFRIIFGNLWSEAIPAIIGHEDPIQNYLDIINAIPSDICDELINGGFIRKIQLGKETTKMLKKSKIPGLPEFTLYLEKHQVTGVEIFSISPKFLNRNWKNIREFMENPPKIIERTLMIIEMEFQSYPKSLFTAQLDDSWIINKDARSQEEIRLFQLLESSAMECYYPWKETANESYFALRIQDRLSLWQKLVVQASSQKKQTPPEDKE</sequence>